<dbReference type="AlphaFoldDB" id="A0A076J9D7"/>
<evidence type="ECO:0000256" key="1">
    <source>
        <dbReference type="SAM" id="MobiDB-lite"/>
    </source>
</evidence>
<evidence type="ECO:0008006" key="3">
    <source>
        <dbReference type="Google" id="ProtNLM"/>
    </source>
</evidence>
<dbReference type="InterPro" id="IPR023346">
    <property type="entry name" value="Lysozyme-like_dom_sf"/>
</dbReference>
<gene>
    <name evidence="2" type="ORF">DC0014-6</name>
</gene>
<dbReference type="PANTHER" id="PTHR34408:SF2">
    <property type="entry name" value="CELL WALL-BINDING PROTEIN YWSB"/>
    <property type="match status" value="1"/>
</dbReference>
<proteinExistence type="predicted"/>
<dbReference type="SUPFAM" id="SSF53955">
    <property type="entry name" value="Lysozyme-like"/>
    <property type="match status" value="1"/>
</dbReference>
<feature type="compositionally biased region" description="Low complexity" evidence="1">
    <location>
        <begin position="26"/>
        <end position="36"/>
    </location>
</feature>
<dbReference type="InterPro" id="IPR052354">
    <property type="entry name" value="Cell_Wall_Dynamics_Protein"/>
</dbReference>
<evidence type="ECO:0000313" key="2">
    <source>
        <dbReference type="EMBL" id="AII72237.1"/>
    </source>
</evidence>
<protein>
    <recommendedName>
        <fullName evidence="3">Chitinase</fullName>
    </recommendedName>
</protein>
<feature type="region of interest" description="Disordered" evidence="1">
    <location>
        <begin position="12"/>
        <end position="39"/>
    </location>
</feature>
<accession>A0A076J9D7</accession>
<dbReference type="PANTHER" id="PTHR34408">
    <property type="entry name" value="FAMILY PROTEIN, PUTATIVE-RELATED"/>
    <property type="match status" value="1"/>
</dbReference>
<dbReference type="EMBL" id="KF548089">
    <property type="protein sequence ID" value="AII72237.1"/>
    <property type="molecule type" value="Genomic_DNA"/>
</dbReference>
<organism evidence="2">
    <name type="scientific">Pseudomonas putida</name>
    <name type="common">Arthrobacter siderocapsulatus</name>
    <dbReference type="NCBI Taxonomy" id="303"/>
    <lineage>
        <taxon>Bacteria</taxon>
        <taxon>Pseudomonadati</taxon>
        <taxon>Pseudomonadota</taxon>
        <taxon>Gammaproteobacteria</taxon>
        <taxon>Pseudomonadales</taxon>
        <taxon>Pseudomonadaceae</taxon>
        <taxon>Pseudomonas</taxon>
    </lineage>
</organism>
<name>A0A076J9D7_PSEPU</name>
<sequence>MLMSFWRSLFGRHKSKPQKPSPAPCAPAITPAATAATPPPAPMSIVPPAPLPRPGFAFTLALMKQLFPGVPTQRQGDLQAIADELNAHLDFYKLDTPLRRTHFFAQIRQETGEGLVVEENFIYNAGALTQSFSYFRCHPEKACEHGYQTRAGRLKANGKPMTRSDFEAIANFAYGGRTTLGNGDHASGDGWRFRGRGLKQLTGRYNYSRFQAWHDQHNAQWPQDRPDFLADPDLLLSMKYATRSAVSFWLNNHLYTLADQGSDAQVVNQITAVVNKATASYQQRREHFERFWRLMG</sequence>
<dbReference type="Gene3D" id="1.10.530.10">
    <property type="match status" value="1"/>
</dbReference>
<reference evidence="2" key="1">
    <citation type="journal article" date="2015" name="Environ. Microbiol.">
        <title>Functional analyses of three acyl-CoA synthetases involved in bile acid degradation in Pseudomonas putida?DOC21.</title>
        <authorList>
            <person name="Barrientos A."/>
            <person name="Merino E."/>
            <person name="Casabon I."/>
            <person name="Rodriguez J."/>
            <person name="Crowe A.M."/>
            <person name="Holert J."/>
            <person name="Philipp B."/>
            <person name="Eltis L.D."/>
            <person name="Olivera E.R."/>
            <person name="Luengo J.M."/>
        </authorList>
    </citation>
    <scope>NUCLEOTIDE SEQUENCE</scope>
    <source>
        <strain evidence="2">DOC21</strain>
    </source>
</reference>